<dbReference type="EMBL" id="MCOG01000021">
    <property type="protein sequence ID" value="ORY76764.1"/>
    <property type="molecule type" value="Genomic_DNA"/>
</dbReference>
<feature type="region of interest" description="Disordered" evidence="1">
    <location>
        <begin position="49"/>
        <end position="89"/>
    </location>
</feature>
<evidence type="ECO:0000256" key="1">
    <source>
        <dbReference type="SAM" id="MobiDB-lite"/>
    </source>
</evidence>
<dbReference type="Proteomes" id="UP000193920">
    <property type="component" value="Unassembled WGS sequence"/>
</dbReference>
<evidence type="ECO:0000313" key="3">
    <source>
        <dbReference type="Proteomes" id="UP000193920"/>
    </source>
</evidence>
<protein>
    <submittedName>
        <fullName evidence="2">Uncharacterized protein</fullName>
    </submittedName>
</protein>
<dbReference type="OrthoDB" id="21413at2759"/>
<reference evidence="2 3" key="1">
    <citation type="submission" date="2016-08" db="EMBL/GenBank/DDBJ databases">
        <title>A Parts List for Fungal Cellulosomes Revealed by Comparative Genomics.</title>
        <authorList>
            <consortium name="DOE Joint Genome Institute"/>
            <person name="Haitjema C.H."/>
            <person name="Gilmore S.P."/>
            <person name="Henske J.K."/>
            <person name="Solomon K.V."/>
            <person name="De Groot R."/>
            <person name="Kuo A."/>
            <person name="Mondo S.J."/>
            <person name="Salamov A.A."/>
            <person name="Labutti K."/>
            <person name="Zhao Z."/>
            <person name="Chiniquy J."/>
            <person name="Barry K."/>
            <person name="Brewer H.M."/>
            <person name="Purvine S.O."/>
            <person name="Wright A.T."/>
            <person name="Boxma B."/>
            <person name="Van Alen T."/>
            <person name="Hackstein J.H."/>
            <person name="Baker S.E."/>
            <person name="Grigoriev I.V."/>
            <person name="O'Malley M.A."/>
        </authorList>
    </citation>
    <scope>NUCLEOTIDE SEQUENCE [LARGE SCALE GENOMIC DNA]</scope>
    <source>
        <strain evidence="2 3">G1</strain>
    </source>
</reference>
<feature type="compositionally biased region" description="Basic and acidic residues" evidence="1">
    <location>
        <begin position="49"/>
        <end position="67"/>
    </location>
</feature>
<feature type="region of interest" description="Disordered" evidence="1">
    <location>
        <begin position="362"/>
        <end position="388"/>
    </location>
</feature>
<comment type="caution">
    <text evidence="2">The sequence shown here is derived from an EMBL/GenBank/DDBJ whole genome shotgun (WGS) entry which is preliminary data.</text>
</comment>
<proteinExistence type="predicted"/>
<dbReference type="AlphaFoldDB" id="A0A1Y2EZS0"/>
<keyword evidence="3" id="KW-1185">Reference proteome</keyword>
<dbReference type="STRING" id="1754190.A0A1Y2EZS0"/>
<evidence type="ECO:0000313" key="2">
    <source>
        <dbReference type="EMBL" id="ORY76764.1"/>
    </source>
</evidence>
<name>A0A1Y2EZS0_9FUNG</name>
<sequence length="388" mass="46022">MNKEDKKKKEFSAEDEAIFEMLKQAELEEEMENKKKKENEYEDFIKSLKEYDQENEKDVKGKKRVDSDSEDNEEEEEEEEEENHDNINFEHLKEKFKLYKEKEIQKMKQEEKENKIFEDIDNKKENTNDSNNNNTFMDMSQIKNPADIYRHIYNINEQAKKNKEILENEKKTNESPEVNIKMQNIQDNNNNNTSSSISNTNTPISSIAVDNNTKLKENSYISQIKPKIPKKKKSSLFKSHMMEQRKKQGDVEKDIVELKPVKDVIRPIERQVVTGGVKSIVQEHNVNNDYKAPTPKKNRKISYFKRMAEAQYSSNDENQNQNSNKNIKNVPVMQNTIKENPNNTALDEDEIDFYFTQREANQEYQKRKYQKSLIAKEKPLDEYDENNN</sequence>
<accession>A0A1Y2EZS0</accession>
<organism evidence="2 3">
    <name type="scientific">Neocallimastix californiae</name>
    <dbReference type="NCBI Taxonomy" id="1754190"/>
    <lineage>
        <taxon>Eukaryota</taxon>
        <taxon>Fungi</taxon>
        <taxon>Fungi incertae sedis</taxon>
        <taxon>Chytridiomycota</taxon>
        <taxon>Chytridiomycota incertae sedis</taxon>
        <taxon>Neocallimastigomycetes</taxon>
        <taxon>Neocallimastigales</taxon>
        <taxon>Neocallimastigaceae</taxon>
        <taxon>Neocallimastix</taxon>
    </lineage>
</organism>
<feature type="compositionally biased region" description="Acidic residues" evidence="1">
    <location>
        <begin position="68"/>
        <end position="83"/>
    </location>
</feature>
<gene>
    <name evidence="2" type="ORF">LY90DRAFT_501631</name>
</gene>